<evidence type="ECO:0000259" key="1">
    <source>
        <dbReference type="Pfam" id="PF13679"/>
    </source>
</evidence>
<dbReference type="STRING" id="745531.A0A0C3NG73"/>
<proteinExistence type="predicted"/>
<protein>
    <recommendedName>
        <fullName evidence="1">Methyltransferase domain-containing protein</fullName>
    </recommendedName>
</protein>
<dbReference type="OrthoDB" id="10258156at2759"/>
<accession>A0A0C3NG73</accession>
<evidence type="ECO:0000313" key="3">
    <source>
        <dbReference type="Proteomes" id="UP000053257"/>
    </source>
</evidence>
<dbReference type="PANTHER" id="PTHR12496:SF0">
    <property type="entry name" value="METHYLTRANSFERASE DOMAIN-CONTAINING PROTEIN"/>
    <property type="match status" value="1"/>
</dbReference>
<dbReference type="Proteomes" id="UP000053257">
    <property type="component" value="Unassembled WGS sequence"/>
</dbReference>
<evidence type="ECO:0000313" key="2">
    <source>
        <dbReference type="EMBL" id="KIP03744.1"/>
    </source>
</evidence>
<dbReference type="InterPro" id="IPR052220">
    <property type="entry name" value="METTL25"/>
</dbReference>
<sequence length="514" mass="57865">MQQQETGFLQTLDDFLCRRDVEDLITLHPNAAAAPDFVPPEAWSSWWHWAGDVAQEMPQNAEPKWQLLWRYYVHDSPHEEGFAHLPTYVRHLVREARSLQLCRRQGQEATVPGHLGRDLWCPSSPDLPSMNRNLHGMSPKKTHEVLYMSNYAANLLNRLADKGPRVRHVVDVGAGQAYLSRALRDECALDVLAVDWSPVQEEGAARRDESDKRLKKRLKDCRPQVLTEDLNSAKNASAATTGSLSYRKLIITSQSLVTVTDEWIRRSGCIKTPTAVDDMSNTPVFLVGLHACGSLTLDILRAMVRQLRVDRPREASWMPVGGLIVGCCYNLLRSEDYISLTERKVELQANHLQLAAQVPSQWARTPSALADTTLAFRKMSWRALLAAILYRKAQERPSDGGGAPQLKRLGRLNDTAYDSWEAFLAVAERRLGVNLTGEVARDPVIESRLEVFHLLRCILGPVVESFLLLDRKVWLRHQLEDVGMRVHLVNLFDQGSGSARNVGIVVVPKYAVVN</sequence>
<dbReference type="HOGENOM" id="CLU_016581_1_2_1"/>
<gene>
    <name evidence="2" type="ORF">PHLGIDRAFT_226237</name>
</gene>
<organism evidence="2 3">
    <name type="scientific">Phlebiopsis gigantea (strain 11061_1 CR5-6)</name>
    <name type="common">White-rot fungus</name>
    <name type="synonym">Peniophora gigantea</name>
    <dbReference type="NCBI Taxonomy" id="745531"/>
    <lineage>
        <taxon>Eukaryota</taxon>
        <taxon>Fungi</taxon>
        <taxon>Dikarya</taxon>
        <taxon>Basidiomycota</taxon>
        <taxon>Agaricomycotina</taxon>
        <taxon>Agaricomycetes</taxon>
        <taxon>Polyporales</taxon>
        <taxon>Phanerochaetaceae</taxon>
        <taxon>Phlebiopsis</taxon>
    </lineage>
</organism>
<dbReference type="AlphaFoldDB" id="A0A0C3NG73"/>
<dbReference type="SUPFAM" id="SSF53335">
    <property type="entry name" value="S-adenosyl-L-methionine-dependent methyltransferases"/>
    <property type="match status" value="1"/>
</dbReference>
<dbReference type="InterPro" id="IPR025714">
    <property type="entry name" value="Methyltranfer_dom"/>
</dbReference>
<dbReference type="InterPro" id="IPR029063">
    <property type="entry name" value="SAM-dependent_MTases_sf"/>
</dbReference>
<dbReference type="Pfam" id="PF13679">
    <property type="entry name" value="Methyltransf_32"/>
    <property type="match status" value="1"/>
</dbReference>
<name>A0A0C3NG73_PHLG1</name>
<feature type="domain" description="Methyltransferase" evidence="1">
    <location>
        <begin position="140"/>
        <end position="334"/>
    </location>
</feature>
<keyword evidence="3" id="KW-1185">Reference proteome</keyword>
<dbReference type="PANTHER" id="PTHR12496">
    <property type="entry name" value="CGI-41 METHYLTRANSFERASE"/>
    <property type="match status" value="1"/>
</dbReference>
<dbReference type="EMBL" id="KN840602">
    <property type="protein sequence ID" value="KIP03744.1"/>
    <property type="molecule type" value="Genomic_DNA"/>
</dbReference>
<dbReference type="Gene3D" id="3.40.50.150">
    <property type="entry name" value="Vaccinia Virus protein VP39"/>
    <property type="match status" value="1"/>
</dbReference>
<reference evidence="2 3" key="1">
    <citation type="journal article" date="2014" name="PLoS Genet.">
        <title>Analysis of the Phlebiopsis gigantea genome, transcriptome and secretome provides insight into its pioneer colonization strategies of wood.</title>
        <authorList>
            <person name="Hori C."/>
            <person name="Ishida T."/>
            <person name="Igarashi K."/>
            <person name="Samejima M."/>
            <person name="Suzuki H."/>
            <person name="Master E."/>
            <person name="Ferreira P."/>
            <person name="Ruiz-Duenas F.J."/>
            <person name="Held B."/>
            <person name="Canessa P."/>
            <person name="Larrondo L.F."/>
            <person name="Schmoll M."/>
            <person name="Druzhinina I.S."/>
            <person name="Kubicek C.P."/>
            <person name="Gaskell J.A."/>
            <person name="Kersten P."/>
            <person name="St John F."/>
            <person name="Glasner J."/>
            <person name="Sabat G."/>
            <person name="Splinter BonDurant S."/>
            <person name="Syed K."/>
            <person name="Yadav J."/>
            <person name="Mgbeahuruike A.C."/>
            <person name="Kovalchuk A."/>
            <person name="Asiegbu F.O."/>
            <person name="Lackner G."/>
            <person name="Hoffmeister D."/>
            <person name="Rencoret J."/>
            <person name="Gutierrez A."/>
            <person name="Sun H."/>
            <person name="Lindquist E."/>
            <person name="Barry K."/>
            <person name="Riley R."/>
            <person name="Grigoriev I.V."/>
            <person name="Henrissat B."/>
            <person name="Kues U."/>
            <person name="Berka R.M."/>
            <person name="Martinez A.T."/>
            <person name="Covert S.F."/>
            <person name="Blanchette R.A."/>
            <person name="Cullen D."/>
        </authorList>
    </citation>
    <scope>NUCLEOTIDE SEQUENCE [LARGE SCALE GENOMIC DNA]</scope>
    <source>
        <strain evidence="2 3">11061_1 CR5-6</strain>
    </source>
</reference>